<name>A0ABV1F0G2_9BACI</name>
<evidence type="ECO:0000313" key="4">
    <source>
        <dbReference type="Proteomes" id="UP001465426"/>
    </source>
</evidence>
<dbReference type="InterPro" id="IPR036264">
    <property type="entry name" value="Bact_exopeptidase_dim_dom"/>
</dbReference>
<dbReference type="Proteomes" id="UP001465426">
    <property type="component" value="Unassembled WGS sequence"/>
</dbReference>
<dbReference type="InterPro" id="IPR002933">
    <property type="entry name" value="Peptidase_M20"/>
</dbReference>
<gene>
    <name evidence="3" type="ORF">WMO63_14275</name>
</gene>
<accession>A0ABV1F0G2</accession>
<dbReference type="InterPro" id="IPR017439">
    <property type="entry name" value="Amidohydrolase"/>
</dbReference>
<dbReference type="RefSeq" id="WP_048718094.1">
    <property type="nucleotide sequence ID" value="NZ_JBBMFN010000035.1"/>
</dbReference>
<dbReference type="PANTHER" id="PTHR30575:SF0">
    <property type="entry name" value="XAA-ARG DIPEPTIDASE"/>
    <property type="match status" value="1"/>
</dbReference>
<dbReference type="Gene3D" id="3.40.630.10">
    <property type="entry name" value="Zn peptidases"/>
    <property type="match status" value="1"/>
</dbReference>
<dbReference type="PANTHER" id="PTHR30575">
    <property type="entry name" value="PEPTIDASE M20"/>
    <property type="match status" value="1"/>
</dbReference>
<dbReference type="SUPFAM" id="SSF55031">
    <property type="entry name" value="Bacterial exopeptidase dimerisation domain"/>
    <property type="match status" value="1"/>
</dbReference>
<feature type="domain" description="Peptidase M20 dimerisation" evidence="2">
    <location>
        <begin position="175"/>
        <end position="264"/>
    </location>
</feature>
<dbReference type="InterPro" id="IPR011650">
    <property type="entry name" value="Peptidase_M20_dimer"/>
</dbReference>
<proteinExistence type="inferred from homology"/>
<sequence>MYLEKAGEKLALIDKVDAMDNQLRELALKIHQNPEVSFQEQQAMNWLTEPLEEAGFVIEKGIATLETSFRATWEGTPGGPTIALLAEYDALAGLGHGCGHNIIGTSAVGAAIALKETMPNLKGKIVVLGTPAEELGGGKIIMVEQGVFDQVDAAMMCHPHKKSMVLRGGLACVDATFKYYGKAAHAAASPEQGISALDAVIHTFVAVNSLRQFFKDDVRIHGIITKGGEATNVVPAYCEAEFLLRAENVEQLELVREKVYAAARYSAEAVGAALEIEEGLIYAERNNNHALAHLFKDNLELLDEEVSDPPKKGGIGSSDIGNVGQVTATIHPYIKITDSANTHTPEFVDAAGSEEGMKGLNKAAKALALTAFDLCTNEQSLKAIRSEFEEWKRSKQQVK</sequence>
<dbReference type="CDD" id="cd03887">
    <property type="entry name" value="M20_Acy1L2"/>
    <property type="match status" value="1"/>
</dbReference>
<dbReference type="Pfam" id="PF07687">
    <property type="entry name" value="M20_dimer"/>
    <property type="match status" value="1"/>
</dbReference>
<dbReference type="SUPFAM" id="SSF53187">
    <property type="entry name" value="Zn-dependent exopeptidases"/>
    <property type="match status" value="1"/>
</dbReference>
<dbReference type="InterPro" id="IPR017144">
    <property type="entry name" value="Xaa-Arg_dipeptidase"/>
</dbReference>
<dbReference type="PIRSF" id="PIRSF037226">
    <property type="entry name" value="Amidohydrolase_ACY1L2_prd"/>
    <property type="match status" value="1"/>
</dbReference>
<dbReference type="InterPro" id="IPR052030">
    <property type="entry name" value="Peptidase_M20/M20A_hydrolases"/>
</dbReference>
<reference evidence="3 4" key="1">
    <citation type="submission" date="2024-03" db="EMBL/GenBank/DDBJ databases">
        <title>Human intestinal bacterial collection.</title>
        <authorList>
            <person name="Pauvert C."/>
            <person name="Hitch T.C.A."/>
            <person name="Clavel T."/>
        </authorList>
    </citation>
    <scope>NUCLEOTIDE SEQUENCE [LARGE SCALE GENOMIC DNA]</scope>
    <source>
        <strain evidence="3 4">CLA-SR-H024</strain>
    </source>
</reference>
<comment type="caution">
    <text evidence="3">The sequence shown here is derived from an EMBL/GenBank/DDBJ whole genome shotgun (WGS) entry which is preliminary data.</text>
</comment>
<dbReference type="NCBIfam" id="TIGR01891">
    <property type="entry name" value="amidohydrolases"/>
    <property type="match status" value="1"/>
</dbReference>
<dbReference type="Pfam" id="PF01546">
    <property type="entry name" value="Peptidase_M20"/>
    <property type="match status" value="1"/>
</dbReference>
<comment type="similarity">
    <text evidence="1">Belongs to the peptidase M20A family.</text>
</comment>
<keyword evidence="4" id="KW-1185">Reference proteome</keyword>
<evidence type="ECO:0000256" key="1">
    <source>
        <dbReference type="PIRNR" id="PIRNR037226"/>
    </source>
</evidence>
<dbReference type="EMBL" id="JBBMFN010000035">
    <property type="protein sequence ID" value="MEQ2466824.1"/>
    <property type="molecule type" value="Genomic_DNA"/>
</dbReference>
<evidence type="ECO:0000313" key="3">
    <source>
        <dbReference type="EMBL" id="MEQ2466824.1"/>
    </source>
</evidence>
<dbReference type="Gene3D" id="3.30.70.360">
    <property type="match status" value="1"/>
</dbReference>
<protein>
    <recommendedName>
        <fullName evidence="1">Peptidase M20 domain-containing protein 2</fullName>
    </recommendedName>
</protein>
<organism evidence="3 4">
    <name type="scientific">Niallia hominis</name>
    <dbReference type="NCBI Taxonomy" id="3133173"/>
    <lineage>
        <taxon>Bacteria</taxon>
        <taxon>Bacillati</taxon>
        <taxon>Bacillota</taxon>
        <taxon>Bacilli</taxon>
        <taxon>Bacillales</taxon>
        <taxon>Bacillaceae</taxon>
        <taxon>Niallia</taxon>
    </lineage>
</organism>
<evidence type="ECO:0000259" key="2">
    <source>
        <dbReference type="Pfam" id="PF07687"/>
    </source>
</evidence>